<dbReference type="AlphaFoldDB" id="A0A0S4QM10"/>
<dbReference type="InterPro" id="IPR029069">
    <property type="entry name" value="HotDog_dom_sf"/>
</dbReference>
<organism evidence="4 5">
    <name type="scientific">Parafrankia irregularis</name>
    <dbReference type="NCBI Taxonomy" id="795642"/>
    <lineage>
        <taxon>Bacteria</taxon>
        <taxon>Bacillati</taxon>
        <taxon>Actinomycetota</taxon>
        <taxon>Actinomycetes</taxon>
        <taxon>Frankiales</taxon>
        <taxon>Frankiaceae</taxon>
        <taxon>Parafrankia</taxon>
    </lineage>
</organism>
<dbReference type="InterPro" id="IPR049449">
    <property type="entry name" value="TesB_ACOT8-like_N"/>
</dbReference>
<dbReference type="InterPro" id="IPR042171">
    <property type="entry name" value="Acyl-CoA_hotdog"/>
</dbReference>
<dbReference type="Proteomes" id="UP000198802">
    <property type="component" value="Unassembled WGS sequence"/>
</dbReference>
<protein>
    <submittedName>
        <fullName evidence="4">Thioesterase-like superfamily protein</fullName>
    </submittedName>
</protein>
<dbReference type="SUPFAM" id="SSF54637">
    <property type="entry name" value="Thioesterase/thiol ester dehydrase-isomerase"/>
    <property type="match status" value="1"/>
</dbReference>
<gene>
    <name evidence="4" type="ORF">Ga0074812_108243</name>
</gene>
<evidence type="ECO:0000256" key="1">
    <source>
        <dbReference type="SAM" id="MobiDB-lite"/>
    </source>
</evidence>
<dbReference type="Gene3D" id="2.40.160.210">
    <property type="entry name" value="Acyl-CoA thioesterase, double hotdog domain"/>
    <property type="match status" value="1"/>
</dbReference>
<evidence type="ECO:0000259" key="3">
    <source>
        <dbReference type="Pfam" id="PF20789"/>
    </source>
</evidence>
<reference evidence="5" key="1">
    <citation type="submission" date="2015-11" db="EMBL/GenBank/DDBJ databases">
        <authorList>
            <person name="Varghese N."/>
        </authorList>
    </citation>
    <scope>NUCLEOTIDE SEQUENCE [LARGE SCALE GENOMIC DNA]</scope>
    <source>
        <strain evidence="5">DSM 45899</strain>
    </source>
</reference>
<dbReference type="InterPro" id="IPR049450">
    <property type="entry name" value="ACOT8-like_C"/>
</dbReference>
<dbReference type="RefSeq" id="WP_091277405.1">
    <property type="nucleotide sequence ID" value="NZ_FAOZ01000008.1"/>
</dbReference>
<dbReference type="Pfam" id="PF20789">
    <property type="entry name" value="4HBT_3C"/>
    <property type="match status" value="1"/>
</dbReference>
<evidence type="ECO:0000313" key="5">
    <source>
        <dbReference type="Proteomes" id="UP000198802"/>
    </source>
</evidence>
<feature type="compositionally biased region" description="Low complexity" evidence="1">
    <location>
        <begin position="13"/>
        <end position="30"/>
    </location>
</feature>
<evidence type="ECO:0000313" key="4">
    <source>
        <dbReference type="EMBL" id="CUU56715.1"/>
    </source>
</evidence>
<feature type="region of interest" description="Disordered" evidence="1">
    <location>
        <begin position="1"/>
        <end position="33"/>
    </location>
</feature>
<accession>A0A0S4QM10</accession>
<name>A0A0S4QM10_9ACTN</name>
<dbReference type="Pfam" id="PF13622">
    <property type="entry name" value="4HBT_3"/>
    <property type="match status" value="1"/>
</dbReference>
<dbReference type="EMBL" id="FAOZ01000008">
    <property type="protein sequence ID" value="CUU56715.1"/>
    <property type="molecule type" value="Genomic_DNA"/>
</dbReference>
<proteinExistence type="predicted"/>
<evidence type="ECO:0000259" key="2">
    <source>
        <dbReference type="Pfam" id="PF13622"/>
    </source>
</evidence>
<feature type="domain" description="Acyl-CoA thioesterase-like C-terminal" evidence="3">
    <location>
        <begin position="185"/>
        <end position="285"/>
    </location>
</feature>
<sequence length="303" mass="31894">MSDPGGGQPAMLADQASAGDPGSDGGPSSAYFRRLDDGRYQPGRFASGIWASGSVSGRILGGLIGHVLVQEQAEPGYQLARLTVDMFRSIPYAPLQVSTSLVRAGGRIRVADVHVSHDGVVVTRATAVFLRPSSNAPGEIWHAEREVWPAPRLGSPVPQQPEGSRADVRPMVRGDESGGAVVPTAGVQRGGSWLREVREVVEGTPLTPLARAILVADMTSPLTHRGTGGLQYINTDFTLTLVREPVGEFFGVLAQDQYAVDGVSFGLTTIHDAAGLLGTCTTTALANAGRADPAHLLDRRRST</sequence>
<keyword evidence="5" id="KW-1185">Reference proteome</keyword>
<feature type="domain" description="Acyl-CoA thioesterase-like N-terminal HotDog" evidence="2">
    <location>
        <begin position="61"/>
        <end position="129"/>
    </location>
</feature>